<dbReference type="RefSeq" id="WP_208341314.1">
    <property type="nucleotide sequence ID" value="NZ_CAWQFN010000863.1"/>
</dbReference>
<reference evidence="2" key="1">
    <citation type="journal article" date="2021" name="Science">
        <title>Hunting the eagle killer: A cyanobacterial neurotoxin causes vacuolar myelinopathy.</title>
        <authorList>
            <person name="Breinlinger S."/>
            <person name="Phillips T.J."/>
            <person name="Haram B.N."/>
            <person name="Mares J."/>
            <person name="Martinez Yerena J.A."/>
            <person name="Hrouzek P."/>
            <person name="Sobotka R."/>
            <person name="Henderson W.M."/>
            <person name="Schmieder P."/>
            <person name="Williams S.M."/>
            <person name="Lauderdale J.D."/>
            <person name="Wilde H.D."/>
            <person name="Gerrin W."/>
            <person name="Kust A."/>
            <person name="Washington J.W."/>
            <person name="Wagner C."/>
            <person name="Geier B."/>
            <person name="Liebeke M."/>
            <person name="Enke H."/>
            <person name="Niedermeyer T.H.J."/>
            <person name="Wilde S.B."/>
        </authorList>
    </citation>
    <scope>NUCLEOTIDE SEQUENCE [LARGE SCALE GENOMIC DNA]</scope>
    <source>
        <strain evidence="2">Thurmond2011</strain>
    </source>
</reference>
<keyword evidence="2" id="KW-1185">Reference proteome</keyword>
<gene>
    <name evidence="1" type="ORF">G7B40_009945</name>
</gene>
<dbReference type="EMBL" id="JAALHA020000003">
    <property type="protein sequence ID" value="MDR9894885.1"/>
    <property type="molecule type" value="Genomic_DNA"/>
</dbReference>
<dbReference type="Proteomes" id="UP000667802">
    <property type="component" value="Unassembled WGS sequence"/>
</dbReference>
<accession>A0AAP5I9F1</accession>
<evidence type="ECO:0000313" key="1">
    <source>
        <dbReference type="EMBL" id="MDR9894885.1"/>
    </source>
</evidence>
<proteinExistence type="predicted"/>
<evidence type="ECO:0000313" key="2">
    <source>
        <dbReference type="Proteomes" id="UP000667802"/>
    </source>
</evidence>
<dbReference type="AlphaFoldDB" id="A0AAP5I9F1"/>
<organism evidence="1 2">
    <name type="scientific">Aetokthonos hydrillicola Thurmond2011</name>
    <dbReference type="NCBI Taxonomy" id="2712845"/>
    <lineage>
        <taxon>Bacteria</taxon>
        <taxon>Bacillati</taxon>
        <taxon>Cyanobacteriota</taxon>
        <taxon>Cyanophyceae</taxon>
        <taxon>Nostocales</taxon>
        <taxon>Hapalosiphonaceae</taxon>
        <taxon>Aetokthonos</taxon>
    </lineage>
</organism>
<name>A0AAP5I9F1_9CYAN</name>
<comment type="caution">
    <text evidence="1">The sequence shown here is derived from an EMBL/GenBank/DDBJ whole genome shotgun (WGS) entry which is preliminary data.</text>
</comment>
<protein>
    <submittedName>
        <fullName evidence="1">Uncharacterized protein</fullName>
    </submittedName>
</protein>
<sequence length="473" mass="55297">MGVSSRYWSIWRITPGSETLGYKCHSIDIARKFFDEQVVNYEYEDIQVALLSYFNESDVDIITRAQAGLCLRCYVSLPILKTCQKLDSLFSGEKYFTYKDLLPFVLNDDGQTLVVLDSDRKKQLRVNETGRAENSQYQFFPVKVLQTFKLNSESRMSLDNWTHLQTKQHPEIKDFLSEFGFKHLSDWALLNRVRVKQFKNLSQRDRNIVEVFHIVYRRDRLQRNLRGIKKCPDPSASQLQEMISHLRQRNLIINTAGELMKELNQIAVQLRQYDIWSYREPLEIQDPDTGIRSPRTDLPTNTFNELDLEEREFSDFLYAQLNLTLIEAIEQEIQERLSSLQKSKKYGPLAKQFIPGLQLYYCQGMSLKEIAPKLGMTSWDQARRILNPGELLSKVRTLTVQKLLESILDKAEKKGLTKIPHNPDYIEALAIQIEAFTDGEIFSQALEELRTGKNRSMNSIYSQQLRVYLKQHR</sequence>